<reference evidence="2" key="1">
    <citation type="journal article" date="2023" name="G3 (Bethesda)">
        <title>A reference genome for the long-term kleptoplast-retaining sea slug Elysia crispata morphotype clarki.</title>
        <authorList>
            <person name="Eastman K.E."/>
            <person name="Pendleton A.L."/>
            <person name="Shaikh M.A."/>
            <person name="Suttiyut T."/>
            <person name="Ogas R."/>
            <person name="Tomko P."/>
            <person name="Gavelis G."/>
            <person name="Widhalm J.R."/>
            <person name="Wisecaver J.H."/>
        </authorList>
    </citation>
    <scope>NUCLEOTIDE SEQUENCE</scope>
    <source>
        <strain evidence="2">ECLA1</strain>
    </source>
</reference>
<dbReference type="AlphaFoldDB" id="A0AAE1BA35"/>
<organism evidence="2 3">
    <name type="scientific">Elysia crispata</name>
    <name type="common">lettuce slug</name>
    <dbReference type="NCBI Taxonomy" id="231223"/>
    <lineage>
        <taxon>Eukaryota</taxon>
        <taxon>Metazoa</taxon>
        <taxon>Spiralia</taxon>
        <taxon>Lophotrochozoa</taxon>
        <taxon>Mollusca</taxon>
        <taxon>Gastropoda</taxon>
        <taxon>Heterobranchia</taxon>
        <taxon>Euthyneura</taxon>
        <taxon>Panpulmonata</taxon>
        <taxon>Sacoglossa</taxon>
        <taxon>Placobranchoidea</taxon>
        <taxon>Plakobranchidae</taxon>
        <taxon>Elysia</taxon>
    </lineage>
</organism>
<sequence>MAFAFHNAAAMVVFGHKGILLIFGIFLAYEAESVRLKQVYDAIFVGLSIYNVVAQKETRYGKKVYHTAPGAKIDRDCREVH</sequence>
<evidence type="ECO:0000256" key="1">
    <source>
        <dbReference type="SAM" id="Phobius"/>
    </source>
</evidence>
<keyword evidence="1" id="KW-0472">Membrane</keyword>
<gene>
    <name evidence="2" type="ORF">RRG08_035168</name>
</gene>
<evidence type="ECO:0000313" key="3">
    <source>
        <dbReference type="Proteomes" id="UP001283361"/>
    </source>
</evidence>
<dbReference type="Proteomes" id="UP001283361">
    <property type="component" value="Unassembled WGS sequence"/>
</dbReference>
<keyword evidence="1" id="KW-0812">Transmembrane</keyword>
<name>A0AAE1BA35_9GAST</name>
<dbReference type="EMBL" id="JAWDGP010000323">
    <property type="protein sequence ID" value="KAK3801417.1"/>
    <property type="molecule type" value="Genomic_DNA"/>
</dbReference>
<proteinExistence type="predicted"/>
<accession>A0AAE1BA35</accession>
<protein>
    <submittedName>
        <fullName evidence="2">Uncharacterized protein</fullName>
    </submittedName>
</protein>
<feature type="transmembrane region" description="Helical" evidence="1">
    <location>
        <begin position="6"/>
        <end position="29"/>
    </location>
</feature>
<keyword evidence="1" id="KW-1133">Transmembrane helix</keyword>
<comment type="caution">
    <text evidence="2">The sequence shown here is derived from an EMBL/GenBank/DDBJ whole genome shotgun (WGS) entry which is preliminary data.</text>
</comment>
<evidence type="ECO:0000313" key="2">
    <source>
        <dbReference type="EMBL" id="KAK3801417.1"/>
    </source>
</evidence>
<keyword evidence="3" id="KW-1185">Reference proteome</keyword>